<name>A0A9N9R624_9NEOP</name>
<sequence length="302" mass="32855">MFGPNVPKPGGVKKGWMRQFVVVCDFKLFLYDISQDSQVLDMRDPEFSVTSVKESDVIHASKRDIPCIFRISTSQLEGGKRSHTLMLAESESEKTKWVVALSELHRILKRNNLPDKCVYSACVVVEGGGSACSALRGAMCACVVEGARVVVGGDAGLALLDLERGELTPRRHHAPVARLLYVLSEQLLVVIAGRGRHVRLVPIRALECSEVECVKLAESKGAVDIAAGELHASAYGFAVVCKRQVTICTIHGTKINIALKKITDIDGGKVCSGRNLTIATGSSVIPRLTLSSRHLQMHFFHL</sequence>
<protein>
    <recommendedName>
        <fullName evidence="1">PH domain-containing protein</fullName>
    </recommendedName>
</protein>
<dbReference type="InterPro" id="IPR011993">
    <property type="entry name" value="PH-like_dom_sf"/>
</dbReference>
<dbReference type="GO" id="GO:0005737">
    <property type="term" value="C:cytoplasm"/>
    <property type="evidence" value="ECO:0007669"/>
    <property type="project" value="TreeGrafter"/>
</dbReference>
<gene>
    <name evidence="2" type="ORF">DIATSA_LOCUS7682</name>
</gene>
<dbReference type="InterPro" id="IPR001180">
    <property type="entry name" value="CNH_dom"/>
</dbReference>
<dbReference type="AlphaFoldDB" id="A0A9N9R624"/>
<evidence type="ECO:0000259" key="1">
    <source>
        <dbReference type="PROSITE" id="PS50003"/>
    </source>
</evidence>
<dbReference type="PANTHER" id="PTHR22988:SF66">
    <property type="entry name" value="SERINE_THREONINE-PROTEIN KINASE GENGHIS KHAN"/>
    <property type="match status" value="1"/>
</dbReference>
<dbReference type="Pfam" id="PF25346">
    <property type="entry name" value="PH_MRCK"/>
    <property type="match status" value="1"/>
</dbReference>
<dbReference type="InterPro" id="IPR057529">
    <property type="entry name" value="MRCK/ROCK_PH"/>
</dbReference>
<dbReference type="GO" id="GO:0004674">
    <property type="term" value="F:protein serine/threonine kinase activity"/>
    <property type="evidence" value="ECO:0007669"/>
    <property type="project" value="TreeGrafter"/>
</dbReference>
<dbReference type="GO" id="GO:0005856">
    <property type="term" value="C:cytoskeleton"/>
    <property type="evidence" value="ECO:0007669"/>
    <property type="project" value="TreeGrafter"/>
</dbReference>
<reference evidence="2" key="2">
    <citation type="submission" date="2022-10" db="EMBL/GenBank/DDBJ databases">
        <authorList>
            <consortium name="ENA_rothamsted_submissions"/>
            <consortium name="culmorum"/>
            <person name="King R."/>
        </authorList>
    </citation>
    <scope>NUCLEOTIDE SEQUENCE</scope>
</reference>
<evidence type="ECO:0000313" key="2">
    <source>
        <dbReference type="EMBL" id="CAG9789990.1"/>
    </source>
</evidence>
<accession>A0A9N9R624</accession>
<dbReference type="InterPro" id="IPR001849">
    <property type="entry name" value="PH_domain"/>
</dbReference>
<dbReference type="SUPFAM" id="SSF50729">
    <property type="entry name" value="PH domain-like"/>
    <property type="match status" value="1"/>
</dbReference>
<dbReference type="Proteomes" id="UP001153714">
    <property type="component" value="Chromosome 20"/>
</dbReference>
<dbReference type="OrthoDB" id="2156623at2759"/>
<organism evidence="2 3">
    <name type="scientific">Diatraea saccharalis</name>
    <name type="common">sugarcane borer</name>
    <dbReference type="NCBI Taxonomy" id="40085"/>
    <lineage>
        <taxon>Eukaryota</taxon>
        <taxon>Metazoa</taxon>
        <taxon>Ecdysozoa</taxon>
        <taxon>Arthropoda</taxon>
        <taxon>Hexapoda</taxon>
        <taxon>Insecta</taxon>
        <taxon>Pterygota</taxon>
        <taxon>Neoptera</taxon>
        <taxon>Endopterygota</taxon>
        <taxon>Lepidoptera</taxon>
        <taxon>Glossata</taxon>
        <taxon>Ditrysia</taxon>
        <taxon>Pyraloidea</taxon>
        <taxon>Crambidae</taxon>
        <taxon>Crambinae</taxon>
        <taxon>Diatraea</taxon>
    </lineage>
</organism>
<feature type="domain" description="PH" evidence="1">
    <location>
        <begin position="1"/>
        <end position="106"/>
    </location>
</feature>
<dbReference type="GO" id="GO:0031032">
    <property type="term" value="P:actomyosin structure organization"/>
    <property type="evidence" value="ECO:0007669"/>
    <property type="project" value="TreeGrafter"/>
</dbReference>
<dbReference type="Gene3D" id="2.30.29.30">
    <property type="entry name" value="Pleckstrin-homology domain (PH domain)/Phosphotyrosine-binding domain (PTB)"/>
    <property type="match status" value="1"/>
</dbReference>
<dbReference type="PROSITE" id="PS50003">
    <property type="entry name" value="PH_DOMAIN"/>
    <property type="match status" value="1"/>
</dbReference>
<keyword evidence="3" id="KW-1185">Reference proteome</keyword>
<dbReference type="EMBL" id="OU893351">
    <property type="protein sequence ID" value="CAG9789990.1"/>
    <property type="molecule type" value="Genomic_DNA"/>
</dbReference>
<proteinExistence type="predicted"/>
<dbReference type="PANTHER" id="PTHR22988">
    <property type="entry name" value="MYOTONIC DYSTROPHY S/T KINASE-RELATED"/>
    <property type="match status" value="1"/>
</dbReference>
<evidence type="ECO:0000313" key="3">
    <source>
        <dbReference type="Proteomes" id="UP001153714"/>
    </source>
</evidence>
<reference evidence="2" key="1">
    <citation type="submission" date="2021-12" db="EMBL/GenBank/DDBJ databases">
        <authorList>
            <person name="King R."/>
        </authorList>
    </citation>
    <scope>NUCLEOTIDE SEQUENCE</scope>
</reference>
<dbReference type="InterPro" id="IPR050839">
    <property type="entry name" value="Rho-assoc_Ser/Thr_Kinase"/>
</dbReference>
<dbReference type="Pfam" id="PF00780">
    <property type="entry name" value="CNH"/>
    <property type="match status" value="1"/>
</dbReference>